<dbReference type="OrthoDB" id="9810047at2"/>
<evidence type="ECO:0000256" key="8">
    <source>
        <dbReference type="SAM" id="Phobius"/>
    </source>
</evidence>
<keyword evidence="4 8" id="KW-0812">Transmembrane</keyword>
<sequence>MTILSNMLLSFLAAASFGVMFNVPKKLLVKCGTVGMAGWMVFFFLSEHAVDPLPSTVAAAFTVAVIGHVYARVYKTPVIIFTVAGIIPLVPGGTAYRAMRAFVQNDYENALSLAAKAFMISGSIALGLVLSDVFYQLILRKKMRPENDAAV</sequence>
<dbReference type="InterPro" id="IPR050539">
    <property type="entry name" value="ThrE_Dicarb/AminoAcid_Exp"/>
</dbReference>
<organism evidence="10 11">
    <name type="scientific">Domibacillus antri</name>
    <dbReference type="NCBI Taxonomy" id="1714264"/>
    <lineage>
        <taxon>Bacteria</taxon>
        <taxon>Bacillati</taxon>
        <taxon>Bacillota</taxon>
        <taxon>Bacilli</taxon>
        <taxon>Bacillales</taxon>
        <taxon>Bacillaceae</taxon>
        <taxon>Domibacillus</taxon>
    </lineage>
</organism>
<keyword evidence="6 8" id="KW-0472">Membrane</keyword>
<dbReference type="Pfam" id="PF12821">
    <property type="entry name" value="ThrE_2"/>
    <property type="match status" value="1"/>
</dbReference>
<dbReference type="PANTHER" id="PTHR34390:SF1">
    <property type="entry name" value="SUCCINATE TRANSPORTER SUBUNIT YJJB-RELATED"/>
    <property type="match status" value="1"/>
</dbReference>
<evidence type="ECO:0000256" key="6">
    <source>
        <dbReference type="ARBA" id="ARBA00023136"/>
    </source>
</evidence>
<keyword evidence="11" id="KW-1185">Reference proteome</keyword>
<dbReference type="STRING" id="1714264.BTO30_06390"/>
<feature type="transmembrane region" description="Helical" evidence="8">
    <location>
        <begin position="78"/>
        <end position="99"/>
    </location>
</feature>
<feature type="transmembrane region" description="Helical" evidence="8">
    <location>
        <begin position="111"/>
        <end position="135"/>
    </location>
</feature>
<evidence type="ECO:0000313" key="10">
    <source>
        <dbReference type="EMBL" id="OLN23005.1"/>
    </source>
</evidence>
<comment type="subcellular location">
    <subcellularLocation>
        <location evidence="1">Cell membrane</location>
        <topology evidence="1">Multi-pass membrane protein</topology>
    </subcellularLocation>
</comment>
<reference evidence="10 11" key="1">
    <citation type="submission" date="2016-12" db="EMBL/GenBank/DDBJ databases">
        <title>Domibacillus antri genome sequencing.</title>
        <authorList>
            <person name="Verma A."/>
            <person name="Krishnamurthi S."/>
        </authorList>
    </citation>
    <scope>NUCLEOTIDE SEQUENCE [LARGE SCALE GENOMIC DNA]</scope>
    <source>
        <strain evidence="10 11">XD80</strain>
    </source>
</reference>
<keyword evidence="5 8" id="KW-1133">Transmembrane helix</keyword>
<evidence type="ECO:0000259" key="9">
    <source>
        <dbReference type="Pfam" id="PF12821"/>
    </source>
</evidence>
<evidence type="ECO:0000256" key="3">
    <source>
        <dbReference type="ARBA" id="ARBA00022519"/>
    </source>
</evidence>
<feature type="transmembrane region" description="Helical" evidence="8">
    <location>
        <begin position="52"/>
        <end position="71"/>
    </location>
</feature>
<dbReference type="InterPro" id="IPR024528">
    <property type="entry name" value="ThrE_2"/>
</dbReference>
<accession>A0A1Q8Q6T1</accession>
<dbReference type="EMBL" id="MSDU01000010">
    <property type="protein sequence ID" value="OLN23005.1"/>
    <property type="molecule type" value="Genomic_DNA"/>
</dbReference>
<evidence type="ECO:0000256" key="4">
    <source>
        <dbReference type="ARBA" id="ARBA00022692"/>
    </source>
</evidence>
<comment type="similarity">
    <text evidence="7">Belongs to the ThrE exporter (TC 2.A.79) family.</text>
</comment>
<evidence type="ECO:0000313" key="11">
    <source>
        <dbReference type="Proteomes" id="UP000185568"/>
    </source>
</evidence>
<proteinExistence type="inferred from homology"/>
<dbReference type="PANTHER" id="PTHR34390">
    <property type="entry name" value="UPF0442 PROTEIN YJJB-RELATED"/>
    <property type="match status" value="1"/>
</dbReference>
<feature type="domain" description="Threonine/Serine exporter ThrE" evidence="9">
    <location>
        <begin position="6"/>
        <end position="133"/>
    </location>
</feature>
<dbReference type="Proteomes" id="UP000185568">
    <property type="component" value="Unassembled WGS sequence"/>
</dbReference>
<evidence type="ECO:0000256" key="1">
    <source>
        <dbReference type="ARBA" id="ARBA00004651"/>
    </source>
</evidence>
<evidence type="ECO:0000256" key="2">
    <source>
        <dbReference type="ARBA" id="ARBA00022475"/>
    </source>
</evidence>
<gene>
    <name evidence="10" type="ORF">BTO30_06390</name>
</gene>
<comment type="caution">
    <text evidence="10">The sequence shown here is derived from an EMBL/GenBank/DDBJ whole genome shotgun (WGS) entry which is preliminary data.</text>
</comment>
<evidence type="ECO:0000256" key="5">
    <source>
        <dbReference type="ARBA" id="ARBA00022989"/>
    </source>
</evidence>
<feature type="transmembrane region" description="Helical" evidence="8">
    <location>
        <begin position="6"/>
        <end position="23"/>
    </location>
</feature>
<dbReference type="AlphaFoldDB" id="A0A1Q8Q6T1"/>
<keyword evidence="2" id="KW-1003">Cell membrane</keyword>
<keyword evidence="3" id="KW-0997">Cell inner membrane</keyword>
<dbReference type="GO" id="GO:0015744">
    <property type="term" value="P:succinate transport"/>
    <property type="evidence" value="ECO:0007669"/>
    <property type="project" value="TreeGrafter"/>
</dbReference>
<dbReference type="RefSeq" id="WP_075397893.1">
    <property type="nucleotide sequence ID" value="NZ_MSDU01000010.1"/>
</dbReference>
<dbReference type="GO" id="GO:0005886">
    <property type="term" value="C:plasma membrane"/>
    <property type="evidence" value="ECO:0007669"/>
    <property type="project" value="UniProtKB-SubCell"/>
</dbReference>
<name>A0A1Q8Q6T1_9BACI</name>
<evidence type="ECO:0000256" key="7">
    <source>
        <dbReference type="ARBA" id="ARBA00034125"/>
    </source>
</evidence>
<protein>
    <recommendedName>
        <fullName evidence="9">Threonine/Serine exporter ThrE domain-containing protein</fullName>
    </recommendedName>
</protein>